<dbReference type="InterPro" id="IPR004165">
    <property type="entry name" value="CoA_trans_fam_I"/>
</dbReference>
<dbReference type="Pfam" id="PF01144">
    <property type="entry name" value="CoA_trans"/>
    <property type="match status" value="1"/>
</dbReference>
<dbReference type="eggNOG" id="COG1788">
    <property type="taxonomic scope" value="Bacteria"/>
</dbReference>
<dbReference type="Proteomes" id="UP000000739">
    <property type="component" value="Chromosome"/>
</dbReference>
<dbReference type="InterPro" id="IPR037171">
    <property type="entry name" value="NagB/RpiA_transferase-like"/>
</dbReference>
<dbReference type="AlphaFoldDB" id="B8FKF5"/>
<dbReference type="GO" id="GO:0018730">
    <property type="term" value="F:glutaconate CoA-transferase activity"/>
    <property type="evidence" value="ECO:0007669"/>
    <property type="project" value="UniProtKB-EC"/>
</dbReference>
<dbReference type="SMART" id="SM00882">
    <property type="entry name" value="CoA_trans"/>
    <property type="match status" value="1"/>
</dbReference>
<dbReference type="EC" id="2.8.3.12" evidence="2"/>
<dbReference type="EMBL" id="CP001322">
    <property type="protein sequence ID" value="ACL01770.1"/>
    <property type="molecule type" value="Genomic_DNA"/>
</dbReference>
<dbReference type="RefSeq" id="WP_012609210.1">
    <property type="nucleotide sequence ID" value="NC_011768.1"/>
</dbReference>
<name>B8FKF5_DESAL</name>
<evidence type="ECO:0000313" key="2">
    <source>
        <dbReference type="EMBL" id="ACL01770.1"/>
    </source>
</evidence>
<evidence type="ECO:0000256" key="1">
    <source>
        <dbReference type="ARBA" id="ARBA00022679"/>
    </source>
</evidence>
<accession>B8FKF5</accession>
<keyword evidence="1 2" id="KW-0808">Transferase</keyword>
<dbReference type="PANTHER" id="PTHR13707:SF60">
    <property type="entry name" value="ACETATE COA-TRANSFERASE SUBUNIT ALPHA"/>
    <property type="match status" value="1"/>
</dbReference>
<keyword evidence="3" id="KW-1185">Reference proteome</keyword>
<dbReference type="PANTHER" id="PTHR13707">
    <property type="entry name" value="KETOACID-COENZYME A TRANSFERASE"/>
    <property type="match status" value="1"/>
</dbReference>
<reference evidence="2 3" key="1">
    <citation type="journal article" date="2012" name="Environ. Microbiol.">
        <title>The genome sequence of Desulfatibacillum alkenivorans AK-01: a blueprint for anaerobic alkane oxidation.</title>
        <authorList>
            <person name="Callaghan A.V."/>
            <person name="Morris B.E."/>
            <person name="Pereira I.A."/>
            <person name="McInerney M.J."/>
            <person name="Austin R.N."/>
            <person name="Groves J.T."/>
            <person name="Kukor J.J."/>
            <person name="Suflita J.M."/>
            <person name="Young L.Y."/>
            <person name="Zylstra G.J."/>
            <person name="Wawrik B."/>
        </authorList>
    </citation>
    <scope>NUCLEOTIDE SEQUENCE [LARGE SCALE GENOMIC DNA]</scope>
    <source>
        <strain evidence="2 3">AK-01</strain>
    </source>
</reference>
<protein>
    <submittedName>
        <fullName evidence="2">Glutaconate CoA-transferase, alpha subunit</fullName>
        <ecNumber evidence="2">2.8.3.12</ecNumber>
    </submittedName>
</protein>
<dbReference type="SUPFAM" id="SSF100950">
    <property type="entry name" value="NagB/RpiA/CoA transferase-like"/>
    <property type="match status" value="1"/>
</dbReference>
<sequence length="348" mass="38808">MEGKRSKVTTAQEAVQRLIHDGDELVIGNYTVGTCADLVCEVIRQGRRNLTLYSQSGIFDAEILTAAGCLSRMVSTYVMRSGGKTGGSSVERALQDGSLELEDYSNFNYNARMVAGMHGFSFMQVLEGIRETDLFTKRTFMGDDKYRIITCPYTGKEILTVPAANPDVCIVHVQRADKHGNAQYWGALGSVAAAALASKKIIVSCEEIVDESIVRASPHFTIIPAYRVDAVVESPWGAHPCEVLGYYNQDKLFYGLIMAAMKKREDMEKWLDEWVYSCPSRQAYLDHYAKVFHISRLQALKAKPLPSAPASYGAAFHSAWDENGRDRYLGKTPEELELLLEQRETLYG</sequence>
<dbReference type="KEGG" id="dal:Dalk_0060"/>
<dbReference type="HOGENOM" id="CLU_049557_0_0_7"/>
<evidence type="ECO:0000313" key="3">
    <source>
        <dbReference type="Proteomes" id="UP000000739"/>
    </source>
</evidence>
<dbReference type="Gene3D" id="3.30.30.40">
    <property type="match status" value="1"/>
</dbReference>
<gene>
    <name evidence="2" type="ordered locus">Dalk_0060</name>
</gene>
<proteinExistence type="predicted"/>
<dbReference type="Gene3D" id="3.40.1080.10">
    <property type="entry name" value="Glutaconate Coenzyme A-transferase"/>
    <property type="match status" value="1"/>
</dbReference>
<organism evidence="2 3">
    <name type="scientific">Desulfatibacillum aliphaticivorans</name>
    <dbReference type="NCBI Taxonomy" id="218208"/>
    <lineage>
        <taxon>Bacteria</taxon>
        <taxon>Pseudomonadati</taxon>
        <taxon>Thermodesulfobacteriota</taxon>
        <taxon>Desulfobacteria</taxon>
        <taxon>Desulfobacterales</taxon>
        <taxon>Desulfatibacillaceae</taxon>
        <taxon>Desulfatibacillum</taxon>
    </lineage>
</organism>